<dbReference type="Pfam" id="PF01535">
    <property type="entry name" value="PPR"/>
    <property type="match status" value="2"/>
</dbReference>
<dbReference type="STRING" id="4081.A0A3Q7FZN6"/>
<name>A0A3Q7FZN6_SOLLC</name>
<reference evidence="2" key="2">
    <citation type="submission" date="2019-01" db="UniProtKB">
        <authorList>
            <consortium name="EnsemblPlants"/>
        </authorList>
    </citation>
    <scope>IDENTIFICATION</scope>
    <source>
        <strain evidence="2">cv. Heinz 1706</strain>
    </source>
</reference>
<reference evidence="2" key="1">
    <citation type="journal article" date="2012" name="Nature">
        <title>The tomato genome sequence provides insights into fleshy fruit evolution.</title>
        <authorList>
            <consortium name="Tomato Genome Consortium"/>
        </authorList>
    </citation>
    <scope>NUCLEOTIDE SEQUENCE [LARGE SCALE GENOMIC DNA]</scope>
    <source>
        <strain evidence="2">cv. Heinz 1706</strain>
    </source>
</reference>
<sequence>MKSYGDLAVLYYRLQHTELTLNQTFNMDRAEELVRDMEKEGIDALIDIYHTMMDGYTMIGNEEKCLIVFDR</sequence>
<dbReference type="AlphaFoldDB" id="A0A3Q7FZN6"/>
<evidence type="ECO:0000313" key="3">
    <source>
        <dbReference type="Proteomes" id="UP000004994"/>
    </source>
</evidence>
<organism evidence="2">
    <name type="scientific">Solanum lycopersicum</name>
    <name type="common">Tomato</name>
    <name type="synonym">Lycopersicon esculentum</name>
    <dbReference type="NCBI Taxonomy" id="4081"/>
    <lineage>
        <taxon>Eukaryota</taxon>
        <taxon>Viridiplantae</taxon>
        <taxon>Streptophyta</taxon>
        <taxon>Embryophyta</taxon>
        <taxon>Tracheophyta</taxon>
        <taxon>Spermatophyta</taxon>
        <taxon>Magnoliopsida</taxon>
        <taxon>eudicotyledons</taxon>
        <taxon>Gunneridae</taxon>
        <taxon>Pentapetalae</taxon>
        <taxon>asterids</taxon>
        <taxon>lamiids</taxon>
        <taxon>Solanales</taxon>
        <taxon>Solanaceae</taxon>
        <taxon>Solanoideae</taxon>
        <taxon>Solaneae</taxon>
        <taxon>Solanum</taxon>
        <taxon>Solanum subgen. Lycopersicon</taxon>
    </lineage>
</organism>
<proteinExistence type="predicted"/>
<dbReference type="EnsemblPlants" id="Solyc04g025825.1.1">
    <property type="protein sequence ID" value="Solyc04g025825.1.1"/>
    <property type="gene ID" value="Solyc04g025825.1"/>
</dbReference>
<keyword evidence="3" id="KW-1185">Reference proteome</keyword>
<keyword evidence="1" id="KW-0677">Repeat</keyword>
<dbReference type="InParanoid" id="A0A3Q7FZN6"/>
<evidence type="ECO:0000256" key="1">
    <source>
        <dbReference type="ARBA" id="ARBA00022737"/>
    </source>
</evidence>
<dbReference type="Proteomes" id="UP000004994">
    <property type="component" value="Chromosome 4"/>
</dbReference>
<evidence type="ECO:0000313" key="2">
    <source>
        <dbReference type="EnsemblPlants" id="Solyc04g025825.1.1"/>
    </source>
</evidence>
<dbReference type="InterPro" id="IPR002885">
    <property type="entry name" value="PPR_rpt"/>
</dbReference>
<dbReference type="Gramene" id="Solyc04g025825.1.1">
    <property type="protein sequence ID" value="Solyc04g025825.1.1"/>
    <property type="gene ID" value="Solyc04g025825.1"/>
</dbReference>
<protein>
    <submittedName>
        <fullName evidence="2">Uncharacterized protein</fullName>
    </submittedName>
</protein>
<accession>A0A3Q7FZN6</accession>
<dbReference type="Gene3D" id="1.25.40.10">
    <property type="entry name" value="Tetratricopeptide repeat domain"/>
    <property type="match status" value="1"/>
</dbReference>
<dbReference type="InterPro" id="IPR011990">
    <property type="entry name" value="TPR-like_helical_dom_sf"/>
</dbReference>